<gene>
    <name evidence="4" type="ORF">NDN08_001980</name>
</gene>
<evidence type="ECO:0000313" key="5">
    <source>
        <dbReference type="Proteomes" id="UP001157974"/>
    </source>
</evidence>
<accession>A0AAV8UV76</accession>
<dbReference type="SUPFAM" id="SSF51735">
    <property type="entry name" value="NAD(P)-binding Rossmann-fold domains"/>
    <property type="match status" value="1"/>
</dbReference>
<dbReference type="Proteomes" id="UP001157974">
    <property type="component" value="Unassembled WGS sequence"/>
</dbReference>
<dbReference type="InterPro" id="IPR036291">
    <property type="entry name" value="NAD(P)-bd_dom_sf"/>
</dbReference>
<evidence type="ECO:0000259" key="3">
    <source>
        <dbReference type="Pfam" id="PF02826"/>
    </source>
</evidence>
<dbReference type="InterPro" id="IPR006140">
    <property type="entry name" value="D-isomer_DH_NAD-bd"/>
</dbReference>
<keyword evidence="1" id="KW-0560">Oxidoreductase</keyword>
<keyword evidence="2" id="KW-0520">NAD</keyword>
<dbReference type="GO" id="GO:0051287">
    <property type="term" value="F:NAD binding"/>
    <property type="evidence" value="ECO:0007669"/>
    <property type="project" value="InterPro"/>
</dbReference>
<dbReference type="PANTHER" id="PTHR43333">
    <property type="entry name" value="2-HACID_DH_C DOMAIN-CONTAINING PROTEIN"/>
    <property type="match status" value="1"/>
</dbReference>
<organism evidence="4 5">
    <name type="scientific">Rhodosorus marinus</name>
    <dbReference type="NCBI Taxonomy" id="101924"/>
    <lineage>
        <taxon>Eukaryota</taxon>
        <taxon>Rhodophyta</taxon>
        <taxon>Stylonematophyceae</taxon>
        <taxon>Stylonematales</taxon>
        <taxon>Stylonemataceae</taxon>
        <taxon>Rhodosorus</taxon>
    </lineage>
</organism>
<dbReference type="EMBL" id="JAMWBK010000004">
    <property type="protein sequence ID" value="KAJ8905473.1"/>
    <property type="molecule type" value="Genomic_DNA"/>
</dbReference>
<protein>
    <recommendedName>
        <fullName evidence="3">D-isomer specific 2-hydroxyacid dehydrogenase NAD-binding domain-containing protein</fullName>
    </recommendedName>
</protein>
<comment type="caution">
    <text evidence="4">The sequence shown here is derived from an EMBL/GenBank/DDBJ whole genome shotgun (WGS) entry which is preliminary data.</text>
</comment>
<evidence type="ECO:0000256" key="2">
    <source>
        <dbReference type="ARBA" id="ARBA00023027"/>
    </source>
</evidence>
<dbReference type="GO" id="GO:0016491">
    <property type="term" value="F:oxidoreductase activity"/>
    <property type="evidence" value="ECO:0007669"/>
    <property type="project" value="UniProtKB-KW"/>
</dbReference>
<dbReference type="CDD" id="cd05300">
    <property type="entry name" value="2-Hacid_dh_1"/>
    <property type="match status" value="1"/>
</dbReference>
<evidence type="ECO:0000256" key="1">
    <source>
        <dbReference type="ARBA" id="ARBA00023002"/>
    </source>
</evidence>
<feature type="domain" description="D-isomer specific 2-hydroxyacid dehydrogenase NAD-binding" evidence="3">
    <location>
        <begin position="120"/>
        <end position="295"/>
    </location>
</feature>
<keyword evidence="5" id="KW-1185">Reference proteome</keyword>
<name>A0AAV8UV76_9RHOD</name>
<proteinExistence type="predicted"/>
<sequence>MGTHAAGLSILVLGEKNDTSLEPLKQLPNGASIIAVENNPDSIEDSVLERATCVYASCKGKAGANLPKIYSKMPNLSWVHSQTAGVDTIVFPEFANDEKVTLTNAKSVYNKSLVEYVIFAMMYFAKDCQRLLRNQRSRTWDPFFIEMIRHKTLGVVGYGDIGRDCARTAKQAFNMKIVALRRRPSLSAGDGIADEVYGSDQLHEMLGKCDYVLCAAPLTPATMHFFNADAFKAMKKSTVFLNIGRGPVCQETALVDALASGAIRGAALDVFEEEPLSKESKLWEQENLLLSPHNADLTELCRVEATEHFLELIQKSVAGEPLGDVIVDKKAGY</sequence>
<reference evidence="4 5" key="1">
    <citation type="journal article" date="2023" name="Nat. Commun.">
        <title>Origin of minicircular mitochondrial genomes in red algae.</title>
        <authorList>
            <person name="Lee Y."/>
            <person name="Cho C.H."/>
            <person name="Lee Y.M."/>
            <person name="Park S.I."/>
            <person name="Yang J.H."/>
            <person name="West J.A."/>
            <person name="Bhattacharya D."/>
            <person name="Yoon H.S."/>
        </authorList>
    </citation>
    <scope>NUCLEOTIDE SEQUENCE [LARGE SCALE GENOMIC DNA]</scope>
    <source>
        <strain evidence="4 5">CCMP1338</strain>
        <tissue evidence="4">Whole cell</tissue>
    </source>
</reference>
<dbReference type="AlphaFoldDB" id="A0AAV8UV76"/>
<dbReference type="Gene3D" id="3.40.50.720">
    <property type="entry name" value="NAD(P)-binding Rossmann-like Domain"/>
    <property type="match status" value="2"/>
</dbReference>
<dbReference type="PANTHER" id="PTHR43333:SF1">
    <property type="entry name" value="D-ISOMER SPECIFIC 2-HYDROXYACID DEHYDROGENASE NAD-BINDING DOMAIN-CONTAINING PROTEIN"/>
    <property type="match status" value="1"/>
</dbReference>
<evidence type="ECO:0000313" key="4">
    <source>
        <dbReference type="EMBL" id="KAJ8905473.1"/>
    </source>
</evidence>
<dbReference type="Pfam" id="PF02826">
    <property type="entry name" value="2-Hacid_dh_C"/>
    <property type="match status" value="1"/>
</dbReference>